<evidence type="ECO:0000313" key="2">
    <source>
        <dbReference type="Proteomes" id="UP000007800"/>
    </source>
</evidence>
<gene>
    <name evidence="1" type="ORF">Pmar_PMAR016452</name>
</gene>
<accession>C5L1B3</accession>
<dbReference type="GeneID" id="9052429"/>
<protein>
    <submittedName>
        <fullName evidence="1">Uncharacterized protein</fullName>
    </submittedName>
</protein>
<dbReference type="AlphaFoldDB" id="C5L1B3"/>
<evidence type="ECO:0000313" key="1">
    <source>
        <dbReference type="EMBL" id="EER09520.1"/>
    </source>
</evidence>
<dbReference type="InParanoid" id="C5L1B3"/>
<name>C5L1B3_PERM5</name>
<organism evidence="2">
    <name type="scientific">Perkinsus marinus (strain ATCC 50983 / TXsc)</name>
    <dbReference type="NCBI Taxonomy" id="423536"/>
    <lineage>
        <taxon>Eukaryota</taxon>
        <taxon>Sar</taxon>
        <taxon>Alveolata</taxon>
        <taxon>Perkinsozoa</taxon>
        <taxon>Perkinsea</taxon>
        <taxon>Perkinsida</taxon>
        <taxon>Perkinsidae</taxon>
        <taxon>Perkinsus</taxon>
    </lineage>
</organism>
<reference evidence="1 2" key="1">
    <citation type="submission" date="2008-07" db="EMBL/GenBank/DDBJ databases">
        <authorList>
            <person name="El-Sayed N."/>
            <person name="Caler E."/>
            <person name="Inman J."/>
            <person name="Amedeo P."/>
            <person name="Hass B."/>
            <person name="Wortman J."/>
        </authorList>
    </citation>
    <scope>NUCLEOTIDE SEQUENCE [LARGE SCALE GENOMIC DNA]</scope>
    <source>
        <strain evidence="2">ATCC 50983 / TXsc</strain>
    </source>
</reference>
<proteinExistence type="predicted"/>
<dbReference type="Proteomes" id="UP000007800">
    <property type="component" value="Unassembled WGS sequence"/>
</dbReference>
<dbReference type="EMBL" id="GG678232">
    <property type="protein sequence ID" value="EER09520.1"/>
    <property type="molecule type" value="Genomic_DNA"/>
</dbReference>
<dbReference type="RefSeq" id="XP_002777704.1">
    <property type="nucleotide sequence ID" value="XM_002777658.1"/>
</dbReference>
<sequence length="64" mass="6707">MSKAAVWTGVHLRHSASYSSIDDLGTRVPYSCGEVAFTCTLVAAASGSPYEQRNDTACQAVPGD</sequence>
<keyword evidence="2" id="KW-1185">Reference proteome</keyword>